<organism evidence="1 2">
    <name type="scientific">Tahibacter harae</name>
    <dbReference type="NCBI Taxonomy" id="2963937"/>
    <lineage>
        <taxon>Bacteria</taxon>
        <taxon>Pseudomonadati</taxon>
        <taxon>Pseudomonadota</taxon>
        <taxon>Gammaproteobacteria</taxon>
        <taxon>Lysobacterales</taxon>
        <taxon>Rhodanobacteraceae</taxon>
        <taxon>Tahibacter</taxon>
    </lineage>
</organism>
<evidence type="ECO:0000313" key="2">
    <source>
        <dbReference type="Proteomes" id="UP001165498"/>
    </source>
</evidence>
<evidence type="ECO:0000313" key="1">
    <source>
        <dbReference type="EMBL" id="MCQ4166527.1"/>
    </source>
</evidence>
<dbReference type="RefSeq" id="WP_255915717.1">
    <property type="nucleotide sequence ID" value="NZ_JANFQO010000018.1"/>
</dbReference>
<reference evidence="1" key="1">
    <citation type="submission" date="2022-07" db="EMBL/GenBank/DDBJ databases">
        <title>Tahibacter sp., a new gammaproteobacterium isolated from the silt sample collected at pig farm.</title>
        <authorList>
            <person name="Chen H."/>
        </authorList>
    </citation>
    <scope>NUCLEOTIDE SEQUENCE</scope>
    <source>
        <strain evidence="1">P2K</strain>
    </source>
</reference>
<keyword evidence="2" id="KW-1185">Reference proteome</keyword>
<proteinExistence type="predicted"/>
<sequence>MAVTGYYLRAKTKSSAHNVVFKAGKVFDRIEEFFVVGSDPPGTPFVPPLVGQLQEGVKASALPKLDYLPSFGGVPLFSAAFVRTLGEVLKDEVEFHPCTVICEQAPYEFFVARLLRRMQLLDYPASGMVEGGPRFQANYLRGDLEPDFFLAREQHELKCYVFIASERFKAMVEQHKLGIGFEAALVA</sequence>
<dbReference type="Proteomes" id="UP001165498">
    <property type="component" value="Unassembled WGS sequence"/>
</dbReference>
<protein>
    <submittedName>
        <fullName evidence="1">Uncharacterized protein</fullName>
    </submittedName>
</protein>
<dbReference type="EMBL" id="JANFQO010000018">
    <property type="protein sequence ID" value="MCQ4166527.1"/>
    <property type="molecule type" value="Genomic_DNA"/>
</dbReference>
<name>A0ABT1QW59_9GAMM</name>
<accession>A0ABT1QW59</accession>
<comment type="caution">
    <text evidence="1">The sequence shown here is derived from an EMBL/GenBank/DDBJ whole genome shotgun (WGS) entry which is preliminary data.</text>
</comment>
<gene>
    <name evidence="1" type="ORF">NM961_17560</name>
</gene>